<dbReference type="InParanoid" id="A0A1Z5KF98"/>
<evidence type="ECO:0000256" key="1">
    <source>
        <dbReference type="ARBA" id="ARBA00004127"/>
    </source>
</evidence>
<dbReference type="EMBL" id="BDSP01000218">
    <property type="protein sequence ID" value="GAX25000.1"/>
    <property type="molecule type" value="Genomic_DNA"/>
</dbReference>
<dbReference type="GO" id="GO:0012505">
    <property type="term" value="C:endomembrane system"/>
    <property type="evidence" value="ECO:0007669"/>
    <property type="project" value="UniProtKB-SubCell"/>
</dbReference>
<accession>A0A1Z5KF98</accession>
<organism evidence="7 8">
    <name type="scientific">Fistulifera solaris</name>
    <name type="common">Oleaginous diatom</name>
    <dbReference type="NCBI Taxonomy" id="1519565"/>
    <lineage>
        <taxon>Eukaryota</taxon>
        <taxon>Sar</taxon>
        <taxon>Stramenopiles</taxon>
        <taxon>Ochrophyta</taxon>
        <taxon>Bacillariophyta</taxon>
        <taxon>Bacillariophyceae</taxon>
        <taxon>Bacillariophycidae</taxon>
        <taxon>Naviculales</taxon>
        <taxon>Naviculaceae</taxon>
        <taxon>Fistulifera</taxon>
    </lineage>
</organism>
<evidence type="ECO:0000256" key="3">
    <source>
        <dbReference type="ARBA" id="ARBA00022989"/>
    </source>
</evidence>
<evidence type="ECO:0000256" key="5">
    <source>
        <dbReference type="SAM" id="Phobius"/>
    </source>
</evidence>
<name>A0A1Z5KF98_FISSO</name>
<comment type="subcellular location">
    <subcellularLocation>
        <location evidence="1">Endomembrane system</location>
        <topology evidence="1">Multi-pass membrane protein</topology>
    </subcellularLocation>
</comment>
<gene>
    <name evidence="7" type="ORF">FisN_2Lh283</name>
</gene>
<evidence type="ECO:0000313" key="8">
    <source>
        <dbReference type="Proteomes" id="UP000198406"/>
    </source>
</evidence>
<feature type="transmembrane region" description="Helical" evidence="5">
    <location>
        <begin position="161"/>
        <end position="182"/>
    </location>
</feature>
<protein>
    <recommendedName>
        <fullName evidence="6">HTTM-like domain-containing protein</fullName>
    </recommendedName>
</protein>
<feature type="domain" description="HTTM-like" evidence="6">
    <location>
        <begin position="6"/>
        <end position="302"/>
    </location>
</feature>
<dbReference type="SMART" id="SM00752">
    <property type="entry name" value="HTTM"/>
    <property type="match status" value="1"/>
</dbReference>
<dbReference type="InterPro" id="IPR052964">
    <property type="entry name" value="Sporulation_signal_mat"/>
</dbReference>
<sequence length="524" mass="60384">MKEDSPISLDVRSLALFRIGLGVYLLYDIGSRLSLGRLDIAWYTSDEPTSFLARTDTPHGAPLHQLWFYRGSSQLQCTLFGITAVLAAMFAIGFFQTTPLQALITKLPLFLLVVSYQNRNMLNHDGSDSFCRHLLFWSIFLPLADVWSIDRLLLSSMRPAHSVAVTRLACLALTTQILFMYWGTVMHRTLDRFDSIADWKHSQWMPPDLSAVHYVMNGCFARRHNALTEYLRQNSTVTRAMTASAMITESFLPFLAWMGGKRRHWYGLVISSLHVGLLCTVRLPNWQWLGIVTQLVWIPTSFWGVPSDTDMYKKTDGDSACVVITKTRPPPNPVSRFIQYFFFGYMIYNFMGMRGWIHQHDKGDIGEGVRLNQNWVMFSQVSESAENLYLTGTFTNGTKVDLLAYLSSKKDIVPHKYVLGDRETYIQDMSSRYPTARWERAFSDWARLEPTNRERRMRHFGKGLCRFIAHLQQIEFRYQYLLLQPPGSKHRYKQYPRRPDTVTNVLCDPVPSVDMPEISLGSSE</sequence>
<keyword evidence="2 5" id="KW-0812">Transmembrane</keyword>
<evidence type="ECO:0000313" key="7">
    <source>
        <dbReference type="EMBL" id="GAX25000.1"/>
    </source>
</evidence>
<feature type="transmembrane region" description="Helical" evidence="5">
    <location>
        <begin position="75"/>
        <end position="94"/>
    </location>
</feature>
<evidence type="ECO:0000256" key="2">
    <source>
        <dbReference type="ARBA" id="ARBA00022692"/>
    </source>
</evidence>
<evidence type="ECO:0000259" key="6">
    <source>
        <dbReference type="SMART" id="SM00752"/>
    </source>
</evidence>
<comment type="caution">
    <text evidence="7">The sequence shown here is derived from an EMBL/GenBank/DDBJ whole genome shotgun (WGS) entry which is preliminary data.</text>
</comment>
<keyword evidence="4 5" id="KW-0472">Membrane</keyword>
<dbReference type="AlphaFoldDB" id="A0A1Z5KF98"/>
<keyword evidence="8" id="KW-1185">Reference proteome</keyword>
<dbReference type="PANTHER" id="PTHR39535">
    <property type="entry name" value="SPORULATION-DELAYING PROTEIN SDPB"/>
    <property type="match status" value="1"/>
</dbReference>
<dbReference type="OrthoDB" id="43437at2759"/>
<reference evidence="7 8" key="1">
    <citation type="journal article" date="2015" name="Plant Cell">
        <title>Oil accumulation by the oleaginous diatom Fistulifera solaris as revealed by the genome and transcriptome.</title>
        <authorList>
            <person name="Tanaka T."/>
            <person name="Maeda Y."/>
            <person name="Veluchamy A."/>
            <person name="Tanaka M."/>
            <person name="Abida H."/>
            <person name="Marechal E."/>
            <person name="Bowler C."/>
            <person name="Muto M."/>
            <person name="Sunaga Y."/>
            <person name="Tanaka M."/>
            <person name="Yoshino T."/>
            <person name="Taniguchi T."/>
            <person name="Fukuda Y."/>
            <person name="Nemoto M."/>
            <person name="Matsumoto M."/>
            <person name="Wong P.S."/>
            <person name="Aburatani S."/>
            <person name="Fujibuchi W."/>
        </authorList>
    </citation>
    <scope>NUCLEOTIDE SEQUENCE [LARGE SCALE GENOMIC DNA]</scope>
    <source>
        <strain evidence="7 8">JPCC DA0580</strain>
    </source>
</reference>
<dbReference type="InterPro" id="IPR011020">
    <property type="entry name" value="HTTM-like"/>
</dbReference>
<keyword evidence="3 5" id="KW-1133">Transmembrane helix</keyword>
<evidence type="ECO:0000256" key="4">
    <source>
        <dbReference type="ARBA" id="ARBA00023136"/>
    </source>
</evidence>
<feature type="transmembrane region" description="Helical" evidence="5">
    <location>
        <begin position="130"/>
        <end position="149"/>
    </location>
</feature>
<dbReference type="Proteomes" id="UP000198406">
    <property type="component" value="Unassembled WGS sequence"/>
</dbReference>
<proteinExistence type="predicted"/>
<dbReference type="PANTHER" id="PTHR39535:SF2">
    <property type="entry name" value="HTTM DOMAIN-CONTAINING PROTEIN"/>
    <property type="match status" value="1"/>
</dbReference>